<dbReference type="SUPFAM" id="SSF46689">
    <property type="entry name" value="Homeodomain-like"/>
    <property type="match status" value="1"/>
</dbReference>
<sequence>MPSPLSVDLRQRVVSAVSEGASCHQAAARFGVSVSTLMLGSDAAWDKLRPYGIKRIVERHPTEAAKIIVGEREIQVR</sequence>
<evidence type="ECO:0000313" key="2">
    <source>
        <dbReference type="Proteomes" id="UP000007136"/>
    </source>
</evidence>
<dbReference type="InterPro" id="IPR009057">
    <property type="entry name" value="Homeodomain-like_sf"/>
</dbReference>
<dbReference type="OrthoDB" id="565387at2"/>
<dbReference type="EMBL" id="CP001029">
    <property type="protein sequence ID" value="ACB81903.1"/>
    <property type="molecule type" value="Genomic_DNA"/>
</dbReference>
<dbReference type="HOGENOM" id="CLU_2753201_0_0_5"/>
<dbReference type="KEGG" id="mpo:Mpop_3765"/>
<dbReference type="Proteomes" id="UP000007136">
    <property type="component" value="Chromosome"/>
</dbReference>
<evidence type="ECO:0008006" key="3">
    <source>
        <dbReference type="Google" id="ProtNLM"/>
    </source>
</evidence>
<organism evidence="1 2">
    <name type="scientific">Methylorubrum populi (strain ATCC BAA-705 / NCIMB 13946 / BJ001)</name>
    <name type="common">Methylobacterium populi</name>
    <dbReference type="NCBI Taxonomy" id="441620"/>
    <lineage>
        <taxon>Bacteria</taxon>
        <taxon>Pseudomonadati</taxon>
        <taxon>Pseudomonadota</taxon>
        <taxon>Alphaproteobacteria</taxon>
        <taxon>Hyphomicrobiales</taxon>
        <taxon>Methylobacteriaceae</taxon>
        <taxon>Methylorubrum</taxon>
    </lineage>
</organism>
<reference evidence="1" key="1">
    <citation type="submission" date="2008-04" db="EMBL/GenBank/DDBJ databases">
        <title>Complete sequence of chromosome of Methylobacterium populi BJ001.</title>
        <authorList>
            <consortium name="US DOE Joint Genome Institute"/>
            <person name="Copeland A."/>
            <person name="Lucas S."/>
            <person name="Lapidus A."/>
            <person name="Glavina del Rio T."/>
            <person name="Dalin E."/>
            <person name="Tice H."/>
            <person name="Bruce D."/>
            <person name="Goodwin L."/>
            <person name="Pitluck S."/>
            <person name="Chertkov O."/>
            <person name="Brettin T."/>
            <person name="Detter J.C."/>
            <person name="Han C."/>
            <person name="Kuske C.R."/>
            <person name="Schmutz J."/>
            <person name="Larimer F."/>
            <person name="Land M."/>
            <person name="Hauser L."/>
            <person name="Kyrpides N."/>
            <person name="Mikhailova N."/>
            <person name="Marx C."/>
            <person name="Richardson P."/>
        </authorList>
    </citation>
    <scope>NUCLEOTIDE SEQUENCE [LARGE SCALE GENOMIC DNA]</scope>
    <source>
        <strain evidence="1">BJ001</strain>
    </source>
</reference>
<evidence type="ECO:0000313" key="1">
    <source>
        <dbReference type="EMBL" id="ACB81903.1"/>
    </source>
</evidence>
<proteinExistence type="predicted"/>
<dbReference type="eggNOG" id="COG3415">
    <property type="taxonomic scope" value="Bacteria"/>
</dbReference>
<name>B1Z8M3_METPB</name>
<protein>
    <recommendedName>
        <fullName evidence="3">Transposase</fullName>
    </recommendedName>
</protein>
<dbReference type="Pfam" id="PF13384">
    <property type="entry name" value="HTH_23"/>
    <property type="match status" value="1"/>
</dbReference>
<accession>B1Z8M3</accession>
<dbReference type="AlphaFoldDB" id="B1Z8M3"/>
<gene>
    <name evidence="1" type="ordered locus">Mpop_3765</name>
</gene>